<gene>
    <name evidence="1" type="ORF">OXX778_LOCUS14256</name>
</gene>
<dbReference type="EMBL" id="CAJNOC010002901">
    <property type="protein sequence ID" value="CAF0957202.1"/>
    <property type="molecule type" value="Genomic_DNA"/>
</dbReference>
<dbReference type="Proteomes" id="UP000663879">
    <property type="component" value="Unassembled WGS sequence"/>
</dbReference>
<dbReference type="AlphaFoldDB" id="A0A814DQI1"/>
<organism evidence="1 2">
    <name type="scientific">Brachionus calyciflorus</name>
    <dbReference type="NCBI Taxonomy" id="104777"/>
    <lineage>
        <taxon>Eukaryota</taxon>
        <taxon>Metazoa</taxon>
        <taxon>Spiralia</taxon>
        <taxon>Gnathifera</taxon>
        <taxon>Rotifera</taxon>
        <taxon>Eurotatoria</taxon>
        <taxon>Monogononta</taxon>
        <taxon>Pseudotrocha</taxon>
        <taxon>Ploima</taxon>
        <taxon>Brachionidae</taxon>
        <taxon>Brachionus</taxon>
    </lineage>
</organism>
<accession>A0A814DQI1</accession>
<protein>
    <submittedName>
        <fullName evidence="1">Uncharacterized protein</fullName>
    </submittedName>
</protein>
<evidence type="ECO:0000313" key="2">
    <source>
        <dbReference type="Proteomes" id="UP000663879"/>
    </source>
</evidence>
<proteinExistence type="predicted"/>
<reference evidence="1" key="1">
    <citation type="submission" date="2021-02" db="EMBL/GenBank/DDBJ databases">
        <authorList>
            <person name="Nowell W R."/>
        </authorList>
    </citation>
    <scope>NUCLEOTIDE SEQUENCE</scope>
    <source>
        <strain evidence="1">Ploen Becks lab</strain>
    </source>
</reference>
<name>A0A814DQI1_9BILA</name>
<evidence type="ECO:0000313" key="1">
    <source>
        <dbReference type="EMBL" id="CAF0957202.1"/>
    </source>
</evidence>
<comment type="caution">
    <text evidence="1">The sequence shown here is derived from an EMBL/GenBank/DDBJ whole genome shotgun (WGS) entry which is preliminary data.</text>
</comment>
<sequence length="92" mass="10481">MEEINESRNYIVDNLGLSLQPGSIFRENSNVSVSDTAVVTTFSYNIPYPNMPTRENNNINQTRNDFGYLNDYFSDDGITNLLQIKISTEISH</sequence>
<keyword evidence="2" id="KW-1185">Reference proteome</keyword>